<dbReference type="GeneID" id="20804743"/>
<proteinExistence type="predicted"/>
<reference evidence="1" key="1">
    <citation type="submission" date="2013-12" db="EMBL/GenBank/DDBJ databases">
        <title>The Genome Sequence of Aphanomyces astaci APO3.</title>
        <authorList>
            <consortium name="The Broad Institute Genomics Platform"/>
            <person name="Russ C."/>
            <person name="Tyler B."/>
            <person name="van West P."/>
            <person name="Dieguez-Uribeondo J."/>
            <person name="Young S.K."/>
            <person name="Zeng Q."/>
            <person name="Gargeya S."/>
            <person name="Fitzgerald M."/>
            <person name="Abouelleil A."/>
            <person name="Alvarado L."/>
            <person name="Chapman S.B."/>
            <person name="Gainer-Dewar J."/>
            <person name="Goldberg J."/>
            <person name="Griggs A."/>
            <person name="Gujja S."/>
            <person name="Hansen M."/>
            <person name="Howarth C."/>
            <person name="Imamovic A."/>
            <person name="Ireland A."/>
            <person name="Larimer J."/>
            <person name="McCowan C."/>
            <person name="Murphy C."/>
            <person name="Pearson M."/>
            <person name="Poon T.W."/>
            <person name="Priest M."/>
            <person name="Roberts A."/>
            <person name="Saif S."/>
            <person name="Shea T."/>
            <person name="Sykes S."/>
            <person name="Wortman J."/>
            <person name="Nusbaum C."/>
            <person name="Birren B."/>
        </authorList>
    </citation>
    <scope>NUCLEOTIDE SEQUENCE [LARGE SCALE GENOMIC DNA]</scope>
    <source>
        <strain evidence="1">APO3</strain>
    </source>
</reference>
<sequence length="182" mass="20072">MAAAAAGFVEFHRSMSLEHQAIPPPPPAKAHRKCVAASVSYHASPHVTAELSTVDQVLECRNELWEHVDEILESVTGEMSSAMAAAVDKTKQLKKLHAICHAREQHVHTIKLGLMHERNEYLAKLIAIQALLRSRTTPDPSTLTTLQNDVTDKHHETCQLLLQVLSNRRSPHSTSVTPSISS</sequence>
<dbReference type="VEuPathDB" id="FungiDB:H257_02747"/>
<name>W4H516_APHAT</name>
<protein>
    <submittedName>
        <fullName evidence="1">Uncharacterized protein</fullName>
    </submittedName>
</protein>
<gene>
    <name evidence="1" type="ORF">H257_02747</name>
</gene>
<evidence type="ECO:0000313" key="1">
    <source>
        <dbReference type="EMBL" id="ETV86359.1"/>
    </source>
</evidence>
<organism evidence="1">
    <name type="scientific">Aphanomyces astaci</name>
    <name type="common">Crayfish plague agent</name>
    <dbReference type="NCBI Taxonomy" id="112090"/>
    <lineage>
        <taxon>Eukaryota</taxon>
        <taxon>Sar</taxon>
        <taxon>Stramenopiles</taxon>
        <taxon>Oomycota</taxon>
        <taxon>Saprolegniomycetes</taxon>
        <taxon>Saprolegniales</taxon>
        <taxon>Verrucalvaceae</taxon>
        <taxon>Aphanomyces</taxon>
    </lineage>
</organism>
<dbReference type="RefSeq" id="XP_009824831.1">
    <property type="nucleotide sequence ID" value="XM_009826529.1"/>
</dbReference>
<accession>W4H516</accession>
<dbReference type="OrthoDB" id="72536at2759"/>
<dbReference type="AlphaFoldDB" id="W4H516"/>
<dbReference type="EMBL" id="KI913117">
    <property type="protein sequence ID" value="ETV86359.1"/>
    <property type="molecule type" value="Genomic_DNA"/>
</dbReference>